<reference evidence="2 3" key="1">
    <citation type="submission" date="2017-06" db="EMBL/GenBank/DDBJ databases">
        <authorList>
            <consortium name="Pathogen Informatics"/>
        </authorList>
    </citation>
    <scope>NUCLEOTIDE SEQUENCE [LARGE SCALE GENOMIC DNA]</scope>
    <source>
        <strain evidence="2 3">NCTC10570</strain>
    </source>
</reference>
<dbReference type="eggNOG" id="COG1476">
    <property type="taxonomic scope" value="Bacteria"/>
</dbReference>
<dbReference type="CDD" id="cd00093">
    <property type="entry name" value="HTH_XRE"/>
    <property type="match status" value="1"/>
</dbReference>
<accession>A0A239U777</accession>
<evidence type="ECO:0000313" key="3">
    <source>
        <dbReference type="Proteomes" id="UP000215383"/>
    </source>
</evidence>
<dbReference type="AlphaFoldDB" id="A0A239U777"/>
<dbReference type="GO" id="GO:0003677">
    <property type="term" value="F:DNA binding"/>
    <property type="evidence" value="ECO:0007669"/>
    <property type="project" value="InterPro"/>
</dbReference>
<gene>
    <name evidence="2" type="primary">immR</name>
    <name evidence="2" type="ORF">SAMEA4364220_02067</name>
</gene>
<dbReference type="Pfam" id="PF01381">
    <property type="entry name" value="HTH_3"/>
    <property type="match status" value="1"/>
</dbReference>
<dbReference type="EMBL" id="LT906446">
    <property type="protein sequence ID" value="SNV04934.1"/>
    <property type="molecule type" value="Genomic_DNA"/>
</dbReference>
<dbReference type="PROSITE" id="PS50943">
    <property type="entry name" value="HTH_CROC1"/>
    <property type="match status" value="1"/>
</dbReference>
<protein>
    <submittedName>
        <fullName evidence="2">HTH-type transcriptional regulator immR</fullName>
    </submittedName>
</protein>
<dbReference type="GeneID" id="78508050"/>
<evidence type="ECO:0000313" key="2">
    <source>
        <dbReference type="EMBL" id="SNV04934.1"/>
    </source>
</evidence>
<dbReference type="Gene3D" id="1.10.260.40">
    <property type="entry name" value="lambda repressor-like DNA-binding domains"/>
    <property type="match status" value="1"/>
</dbReference>
<keyword evidence="3" id="KW-1185">Reference proteome</keyword>
<feature type="domain" description="HTH cro/C1-type" evidence="1">
    <location>
        <begin position="7"/>
        <end position="62"/>
    </location>
</feature>
<name>A0A239U777_9FIRM</name>
<dbReference type="InterPro" id="IPR010982">
    <property type="entry name" value="Lambda_DNA-bd_dom_sf"/>
</dbReference>
<sequence length="225" mass="26487">MSFQKNLKYYRKKAGYKTARDFAEVLKIPYASYVAYENKKREPKYQTLIQIANALNVSIDRLIGRYDSSVFSADIEDLKQRIEDILSIQEQKNISLSLSFEHTKTLFFNINIDDTSNQEIEVDISYLKKILDDCYSKYFYSREKEILNTLSLAIVNTAISNNLDKISKLLEQENIFTTDLNDIFFNRELLVFDNPNYKDLMLQHINIYRKLEKLKDNLISNAINK</sequence>
<organism evidence="2 3">
    <name type="scientific">Megamonas hypermegale</name>
    <dbReference type="NCBI Taxonomy" id="158847"/>
    <lineage>
        <taxon>Bacteria</taxon>
        <taxon>Bacillati</taxon>
        <taxon>Bacillota</taxon>
        <taxon>Negativicutes</taxon>
        <taxon>Selenomonadales</taxon>
        <taxon>Selenomonadaceae</taxon>
        <taxon>Megamonas</taxon>
    </lineage>
</organism>
<dbReference type="SUPFAM" id="SSF47413">
    <property type="entry name" value="lambda repressor-like DNA-binding domains"/>
    <property type="match status" value="1"/>
</dbReference>
<dbReference type="Proteomes" id="UP000215383">
    <property type="component" value="Chromosome 1"/>
</dbReference>
<dbReference type="InterPro" id="IPR001387">
    <property type="entry name" value="Cro/C1-type_HTH"/>
</dbReference>
<evidence type="ECO:0000259" key="1">
    <source>
        <dbReference type="PROSITE" id="PS50943"/>
    </source>
</evidence>
<dbReference type="SMART" id="SM00530">
    <property type="entry name" value="HTH_XRE"/>
    <property type="match status" value="1"/>
</dbReference>
<proteinExistence type="predicted"/>
<dbReference type="RefSeq" id="WP_051177598.1">
    <property type="nucleotide sequence ID" value="NZ_LT906446.1"/>
</dbReference>